<dbReference type="AlphaFoldDB" id="A0A4Y2MZ50"/>
<dbReference type="Proteomes" id="UP000499080">
    <property type="component" value="Unassembled WGS sequence"/>
</dbReference>
<dbReference type="EMBL" id="BGPR01284751">
    <property type="protein sequence ID" value="GBN32345.1"/>
    <property type="molecule type" value="Genomic_DNA"/>
</dbReference>
<comment type="caution">
    <text evidence="2">The sequence shown here is derived from an EMBL/GenBank/DDBJ whole genome shotgun (WGS) entry which is preliminary data.</text>
</comment>
<evidence type="ECO:0000313" key="2">
    <source>
        <dbReference type="EMBL" id="GBN32345.1"/>
    </source>
</evidence>
<feature type="compositionally biased region" description="Basic and acidic residues" evidence="1">
    <location>
        <begin position="128"/>
        <end position="140"/>
    </location>
</feature>
<feature type="non-terminal residue" evidence="2">
    <location>
        <position position="1"/>
    </location>
</feature>
<feature type="compositionally biased region" description="Basic and acidic residues" evidence="1">
    <location>
        <begin position="88"/>
        <end position="101"/>
    </location>
</feature>
<evidence type="ECO:0000256" key="1">
    <source>
        <dbReference type="SAM" id="MobiDB-lite"/>
    </source>
</evidence>
<feature type="compositionally biased region" description="Basic and acidic residues" evidence="1">
    <location>
        <begin position="43"/>
        <end position="80"/>
    </location>
</feature>
<organism evidence="2 3">
    <name type="scientific">Araneus ventricosus</name>
    <name type="common">Orbweaver spider</name>
    <name type="synonym">Epeira ventricosa</name>
    <dbReference type="NCBI Taxonomy" id="182803"/>
    <lineage>
        <taxon>Eukaryota</taxon>
        <taxon>Metazoa</taxon>
        <taxon>Ecdysozoa</taxon>
        <taxon>Arthropoda</taxon>
        <taxon>Chelicerata</taxon>
        <taxon>Arachnida</taxon>
        <taxon>Araneae</taxon>
        <taxon>Araneomorphae</taxon>
        <taxon>Entelegynae</taxon>
        <taxon>Araneoidea</taxon>
        <taxon>Araneidae</taxon>
        <taxon>Araneus</taxon>
    </lineage>
</organism>
<gene>
    <name evidence="2" type="ORF">AVEN_34822_1</name>
</gene>
<reference evidence="2 3" key="1">
    <citation type="journal article" date="2019" name="Sci. Rep.">
        <title>Orb-weaving spider Araneus ventricosus genome elucidates the spidroin gene catalogue.</title>
        <authorList>
            <person name="Kono N."/>
            <person name="Nakamura H."/>
            <person name="Ohtoshi R."/>
            <person name="Moran D.A.P."/>
            <person name="Shinohara A."/>
            <person name="Yoshida Y."/>
            <person name="Fujiwara M."/>
            <person name="Mori M."/>
            <person name="Tomita M."/>
            <person name="Arakawa K."/>
        </authorList>
    </citation>
    <scope>NUCLEOTIDE SEQUENCE [LARGE SCALE GENOMIC DNA]</scope>
</reference>
<feature type="compositionally biased region" description="Polar residues" evidence="1">
    <location>
        <begin position="18"/>
        <end position="31"/>
    </location>
</feature>
<name>A0A4Y2MZ50_ARAVE</name>
<feature type="compositionally biased region" description="Basic and acidic residues" evidence="1">
    <location>
        <begin position="149"/>
        <end position="170"/>
    </location>
</feature>
<sequence length="189" mass="20683">TSESEIKPIEEDTKIDAPSSQIDTDNGLATDNDSEVGVQKGLGSKEESAKDLTEGQDKIEISNEVKSDIESASTIEERSDGTNTASVTKDEIPESEIKPNENDTEYVDPSSQVIQDNSMGPETEIDADERKELGNRKECPIDLNEDEIETSKEVQSDRESASSEEERCDLIDIASATKDETSASEIKTY</sequence>
<proteinExistence type="predicted"/>
<accession>A0A4Y2MZ50</accession>
<feature type="compositionally biased region" description="Basic and acidic residues" evidence="1">
    <location>
        <begin position="1"/>
        <end position="15"/>
    </location>
</feature>
<feature type="region of interest" description="Disordered" evidence="1">
    <location>
        <begin position="1"/>
        <end position="189"/>
    </location>
</feature>
<protein>
    <submittedName>
        <fullName evidence="2">Uncharacterized protein</fullName>
    </submittedName>
</protein>
<keyword evidence="3" id="KW-1185">Reference proteome</keyword>
<feature type="compositionally biased region" description="Polar residues" evidence="1">
    <location>
        <begin position="109"/>
        <end position="120"/>
    </location>
</feature>
<evidence type="ECO:0000313" key="3">
    <source>
        <dbReference type="Proteomes" id="UP000499080"/>
    </source>
</evidence>